<keyword evidence="2" id="KW-1133">Transmembrane helix</keyword>
<dbReference type="PANTHER" id="PTHR22166:SF12">
    <property type="entry name" value="ENDOPLASMIC RETICULUM JUNCTION FORMATION PROTEIN LUNAPARK"/>
    <property type="match status" value="1"/>
</dbReference>
<dbReference type="PANTHER" id="PTHR22166">
    <property type="entry name" value="ENDOPLASMIC RETICULUM JUNCTION FORMATION PROTEIN LUNAPARK"/>
    <property type="match status" value="1"/>
</dbReference>
<evidence type="ECO:0000259" key="4">
    <source>
        <dbReference type="Pfam" id="PF10058"/>
    </source>
</evidence>
<evidence type="ECO:0000256" key="3">
    <source>
        <dbReference type="SAM" id="MobiDB-lite"/>
    </source>
</evidence>
<dbReference type="Proteomes" id="UP000230750">
    <property type="component" value="Unassembled WGS sequence"/>
</dbReference>
<evidence type="ECO:0000313" key="5">
    <source>
        <dbReference type="EMBL" id="PIK60688.1"/>
    </source>
</evidence>
<gene>
    <name evidence="5" type="ORF">BSL78_02380</name>
</gene>
<feature type="compositionally biased region" description="Low complexity" evidence="3">
    <location>
        <begin position="176"/>
        <end position="186"/>
    </location>
</feature>
<feature type="transmembrane region" description="Helical" evidence="2">
    <location>
        <begin position="44"/>
        <end position="67"/>
    </location>
</feature>
<sequence>MEIKCLAQGHKKKPSTLEELERIDKEIGSLLQLKRRDGELEKQYVGTLVLYSVIVYFIMALVFYFYFVPEDWTGRAIQILPLLLFPFIIWLVRRLIRTYFTRRISRCEGKRNLCDGDLIPYLACGFTLVRYKNPIDSCVGQRSFELKGVGRSQREGELQGSERNFGKVRPRVCSTTTTPIVSTPSSGRSPPGVTPALRQRLPASGGRGRGRGRGAATPMIPTRQTPGPGTPWTTPRVTGQRPMSNCSTVMLNRCLHTYNHLPFYTLPNGIGEVATIIMIIIMTSFDYSSGLTEREGDCGQVSGLFSRRWSGNRFALICKHCYSHNGMALQEEFEYLAFRCPYCGTFNPSRKTRPNAPKLPESLPSSSAELASSGEDGSSSANEDTQPSNILPAPETDSTVKQETPADQGRVDETSDDGDNAETEVPLNDDGTGSEAAAAAVASPMNEGLNQRLIPRSSLRK</sequence>
<organism evidence="5 6">
    <name type="scientific">Stichopus japonicus</name>
    <name type="common">Sea cucumber</name>
    <dbReference type="NCBI Taxonomy" id="307972"/>
    <lineage>
        <taxon>Eukaryota</taxon>
        <taxon>Metazoa</taxon>
        <taxon>Echinodermata</taxon>
        <taxon>Eleutherozoa</taxon>
        <taxon>Echinozoa</taxon>
        <taxon>Holothuroidea</taxon>
        <taxon>Aspidochirotacea</taxon>
        <taxon>Aspidochirotida</taxon>
        <taxon>Stichopodidae</taxon>
        <taxon>Apostichopus</taxon>
    </lineage>
</organism>
<feature type="region of interest" description="Disordered" evidence="3">
    <location>
        <begin position="351"/>
        <end position="461"/>
    </location>
</feature>
<keyword evidence="2" id="KW-0256">Endoplasmic reticulum</keyword>
<protein>
    <recommendedName>
        <fullName evidence="2">Endoplasmic reticulum junction formation protein lunapark</fullName>
    </recommendedName>
</protein>
<name>A0A2G8LK99_STIJA</name>
<evidence type="ECO:0000256" key="1">
    <source>
        <dbReference type="ARBA" id="ARBA00009940"/>
    </source>
</evidence>
<evidence type="ECO:0000256" key="2">
    <source>
        <dbReference type="RuleBase" id="RU367073"/>
    </source>
</evidence>
<reference evidence="5 6" key="1">
    <citation type="journal article" date="2017" name="PLoS Biol.">
        <title>The sea cucumber genome provides insights into morphological evolution and visceral regeneration.</title>
        <authorList>
            <person name="Zhang X."/>
            <person name="Sun L."/>
            <person name="Yuan J."/>
            <person name="Sun Y."/>
            <person name="Gao Y."/>
            <person name="Zhang L."/>
            <person name="Li S."/>
            <person name="Dai H."/>
            <person name="Hamel J.F."/>
            <person name="Liu C."/>
            <person name="Yu Y."/>
            <person name="Liu S."/>
            <person name="Lin W."/>
            <person name="Guo K."/>
            <person name="Jin S."/>
            <person name="Xu P."/>
            <person name="Storey K.B."/>
            <person name="Huan P."/>
            <person name="Zhang T."/>
            <person name="Zhou Y."/>
            <person name="Zhang J."/>
            <person name="Lin C."/>
            <person name="Li X."/>
            <person name="Xing L."/>
            <person name="Huo D."/>
            <person name="Sun M."/>
            <person name="Wang L."/>
            <person name="Mercier A."/>
            <person name="Li F."/>
            <person name="Yang H."/>
            <person name="Xiang J."/>
        </authorList>
    </citation>
    <scope>NUCLEOTIDE SEQUENCE [LARGE SCALE GENOMIC DNA]</scope>
    <source>
        <strain evidence="5">Shaxun</strain>
        <tissue evidence="5">Muscle</tissue>
    </source>
</reference>
<comment type="subcellular location">
    <subcellularLocation>
        <location evidence="2">Endoplasmic reticulum membrane</location>
        <topology evidence="2">Multi-pass membrane protein</topology>
    </subcellularLocation>
</comment>
<comment type="domain">
    <text evidence="2">The C4-type zinc finger motif is necessary both for its ER three-way tubular junction localization and formation.</text>
</comment>
<feature type="region of interest" description="Disordered" evidence="3">
    <location>
        <begin position="176"/>
        <end position="241"/>
    </location>
</feature>
<accession>A0A2G8LK99</accession>
<dbReference type="InterPro" id="IPR019273">
    <property type="entry name" value="Lunapark_Znf"/>
</dbReference>
<feature type="transmembrane region" description="Helical" evidence="2">
    <location>
        <begin position="79"/>
        <end position="96"/>
    </location>
</feature>
<comment type="function">
    <text evidence="2">Plays a role in determining ER morphology.</text>
</comment>
<dbReference type="EMBL" id="MRZV01000050">
    <property type="protein sequence ID" value="PIK60688.1"/>
    <property type="molecule type" value="Genomic_DNA"/>
</dbReference>
<feature type="compositionally biased region" description="Low complexity" evidence="3">
    <location>
        <begin position="221"/>
        <end position="239"/>
    </location>
</feature>
<feature type="domain" description="Lunapark zinc ribbon" evidence="4">
    <location>
        <begin position="311"/>
        <end position="347"/>
    </location>
</feature>
<dbReference type="GO" id="GO:0008270">
    <property type="term" value="F:zinc ion binding"/>
    <property type="evidence" value="ECO:0007669"/>
    <property type="project" value="UniProtKB-KW"/>
</dbReference>
<evidence type="ECO:0000313" key="6">
    <source>
        <dbReference type="Proteomes" id="UP000230750"/>
    </source>
</evidence>
<dbReference type="STRING" id="307972.A0A2G8LK99"/>
<dbReference type="AlphaFoldDB" id="A0A2G8LK99"/>
<feature type="compositionally biased region" description="Low complexity" evidence="3">
    <location>
        <begin position="359"/>
        <end position="381"/>
    </location>
</feature>
<keyword evidence="2" id="KW-0472">Membrane</keyword>
<keyword evidence="2" id="KW-0479">Metal-binding</keyword>
<proteinExistence type="inferred from homology"/>
<dbReference type="GO" id="GO:1903373">
    <property type="term" value="P:positive regulation of endoplasmic reticulum tubular network organization"/>
    <property type="evidence" value="ECO:0007669"/>
    <property type="project" value="UniProtKB-UniRule"/>
</dbReference>
<keyword evidence="2" id="KW-0862">Zinc</keyword>
<comment type="similarity">
    <text evidence="1 2">Belongs to the lunapark family.</text>
</comment>
<keyword evidence="6" id="KW-1185">Reference proteome</keyword>
<keyword evidence="2" id="KW-0812">Transmembrane</keyword>
<keyword evidence="2" id="KW-0863">Zinc-finger</keyword>
<dbReference type="InterPro" id="IPR040115">
    <property type="entry name" value="Lnp"/>
</dbReference>
<dbReference type="OrthoDB" id="1725934at2759"/>
<comment type="caution">
    <text evidence="5">The sequence shown here is derived from an EMBL/GenBank/DDBJ whole genome shotgun (WGS) entry which is preliminary data.</text>
</comment>
<dbReference type="GO" id="GO:0071788">
    <property type="term" value="P:endoplasmic reticulum tubular network maintenance"/>
    <property type="evidence" value="ECO:0007669"/>
    <property type="project" value="UniProtKB-UniRule"/>
</dbReference>
<dbReference type="GO" id="GO:0098826">
    <property type="term" value="C:endoplasmic reticulum tubular network membrane"/>
    <property type="evidence" value="ECO:0007669"/>
    <property type="project" value="UniProtKB-UniRule"/>
</dbReference>
<dbReference type="Pfam" id="PF10058">
    <property type="entry name" value="Zn_ribbon_10"/>
    <property type="match status" value="1"/>
</dbReference>